<dbReference type="Gene3D" id="3.40.50.620">
    <property type="entry name" value="HUPs"/>
    <property type="match status" value="1"/>
</dbReference>
<evidence type="ECO:0000313" key="2">
    <source>
        <dbReference type="EMBL" id="TQM75616.1"/>
    </source>
</evidence>
<keyword evidence="3" id="KW-1185">Reference proteome</keyword>
<accession>A0A543IYG3</accession>
<organism evidence="2 3">
    <name type="scientific">Thermopolyspora flexuosa</name>
    <dbReference type="NCBI Taxonomy" id="103836"/>
    <lineage>
        <taxon>Bacteria</taxon>
        <taxon>Bacillati</taxon>
        <taxon>Actinomycetota</taxon>
        <taxon>Actinomycetes</taxon>
        <taxon>Streptosporangiales</taxon>
        <taxon>Streptosporangiaceae</taxon>
        <taxon>Thermopolyspora</taxon>
    </lineage>
</organism>
<evidence type="ECO:0000313" key="3">
    <source>
        <dbReference type="Proteomes" id="UP000319213"/>
    </source>
</evidence>
<gene>
    <name evidence="2" type="ORF">FHX40_2328</name>
</gene>
<proteinExistence type="predicted"/>
<name>A0A543IYG3_9ACTN</name>
<dbReference type="Pfam" id="PF00582">
    <property type="entry name" value="Usp"/>
    <property type="match status" value="1"/>
</dbReference>
<dbReference type="OrthoDB" id="4553288at2"/>
<comment type="caution">
    <text evidence="2">The sequence shown here is derived from an EMBL/GenBank/DDBJ whole genome shotgun (WGS) entry which is preliminary data.</text>
</comment>
<reference evidence="2 3" key="1">
    <citation type="submission" date="2019-06" db="EMBL/GenBank/DDBJ databases">
        <title>Sequencing the genomes of 1000 actinobacteria strains.</title>
        <authorList>
            <person name="Klenk H.-P."/>
        </authorList>
    </citation>
    <scope>NUCLEOTIDE SEQUENCE [LARGE SCALE GENOMIC DNA]</scope>
    <source>
        <strain evidence="2 3">DSM 43186</strain>
    </source>
</reference>
<dbReference type="RefSeq" id="WP_142259604.1">
    <property type="nucleotide sequence ID" value="NZ_BMPV01000001.1"/>
</dbReference>
<feature type="domain" description="UspA" evidence="1">
    <location>
        <begin position="20"/>
        <end position="159"/>
    </location>
</feature>
<dbReference type="InterPro" id="IPR006016">
    <property type="entry name" value="UspA"/>
</dbReference>
<evidence type="ECO:0000259" key="1">
    <source>
        <dbReference type="Pfam" id="PF00582"/>
    </source>
</evidence>
<sequence length="169" mass="17908">MISKPRPISGDTDSSHANGIVVVGVDGTSSGLAALTEAAGDAVDTQARLLCVHVRAEPMLAEMMVLMAPYATAVVSEWRDALELEAWLHCVQVAEPRGLNWEFLVANGRPADALAEIAMASRASAVYVGTRRRGGWARRLHRCPALELARSACCPVRLVAHTANPAPGS</sequence>
<dbReference type="AlphaFoldDB" id="A0A543IYG3"/>
<dbReference type="CDD" id="cd00293">
    <property type="entry name" value="USP-like"/>
    <property type="match status" value="1"/>
</dbReference>
<dbReference type="InterPro" id="IPR014729">
    <property type="entry name" value="Rossmann-like_a/b/a_fold"/>
</dbReference>
<dbReference type="SUPFAM" id="SSF52402">
    <property type="entry name" value="Adenine nucleotide alpha hydrolases-like"/>
    <property type="match status" value="1"/>
</dbReference>
<protein>
    <submittedName>
        <fullName evidence="2">Nucleotide-binding universal stress UspA family protein</fullName>
    </submittedName>
</protein>
<dbReference type="EMBL" id="VFPQ01000001">
    <property type="protein sequence ID" value="TQM75616.1"/>
    <property type="molecule type" value="Genomic_DNA"/>
</dbReference>
<dbReference type="Proteomes" id="UP000319213">
    <property type="component" value="Unassembled WGS sequence"/>
</dbReference>